<protein>
    <submittedName>
        <fullName evidence="1">Uncharacterized protein</fullName>
    </submittedName>
</protein>
<dbReference type="EMBL" id="QQOH01000001">
    <property type="protein sequence ID" value="RDE24303.1"/>
    <property type="molecule type" value="Genomic_DNA"/>
</dbReference>
<dbReference type="Proteomes" id="UP000253769">
    <property type="component" value="Unassembled WGS sequence"/>
</dbReference>
<proteinExistence type="predicted"/>
<dbReference type="OrthoDB" id="7057085at2"/>
<evidence type="ECO:0000313" key="1">
    <source>
        <dbReference type="EMBL" id="RDE24303.1"/>
    </source>
</evidence>
<evidence type="ECO:0000313" key="2">
    <source>
        <dbReference type="Proteomes" id="UP000253769"/>
    </source>
</evidence>
<accession>A0A369WT27</accession>
<dbReference type="AlphaFoldDB" id="A0A369WT27"/>
<gene>
    <name evidence="1" type="ORF">DV711_01560</name>
</gene>
<comment type="caution">
    <text evidence="1">The sequence shown here is derived from an EMBL/GenBank/DDBJ whole genome shotgun (WGS) entry which is preliminary data.</text>
</comment>
<reference evidence="1 2" key="1">
    <citation type="submission" date="2018-07" db="EMBL/GenBank/DDBJ databases">
        <title>Motiliproteus coralliicola sp. nov., a bacterium isolated from Coral.</title>
        <authorList>
            <person name="Wang G."/>
        </authorList>
    </citation>
    <scope>NUCLEOTIDE SEQUENCE [LARGE SCALE GENOMIC DNA]</scope>
    <source>
        <strain evidence="1 2">C34</strain>
    </source>
</reference>
<dbReference type="RefSeq" id="WP_114693888.1">
    <property type="nucleotide sequence ID" value="NZ_QQOH01000001.1"/>
</dbReference>
<sequence>MDRKIPLVILAVVIVVSALAILTPGGRQADVNPKLPWQINLRDDGATEVFGLVLGQSPLSQASQLLQQDPTLSLFRSPAGEYAVEAYFQRASLSGLRADFVMTLAVDQNKAAQMFDRGLRISQLGSGTKKVELADTDIQQAMASTIDLITYIPSADLEPELISRQFGEPAQKLDDPEGPQHWLYPAKGLDIAVNPESKEVFQYIHPQRFDALIQPLQAQQPES</sequence>
<organism evidence="1 2">
    <name type="scientific">Motiliproteus coralliicola</name>
    <dbReference type="NCBI Taxonomy" id="2283196"/>
    <lineage>
        <taxon>Bacteria</taxon>
        <taxon>Pseudomonadati</taxon>
        <taxon>Pseudomonadota</taxon>
        <taxon>Gammaproteobacteria</taxon>
        <taxon>Oceanospirillales</taxon>
        <taxon>Oceanospirillaceae</taxon>
        <taxon>Motiliproteus</taxon>
    </lineage>
</organism>
<name>A0A369WT27_9GAMM</name>
<keyword evidence="2" id="KW-1185">Reference proteome</keyword>